<dbReference type="FunFam" id="3.30.1460.20:FF:000004">
    <property type="entry name" value="Arp2/3 complex 34 kDa subunit"/>
    <property type="match status" value="1"/>
</dbReference>
<keyword evidence="8" id="KW-1133">Transmembrane helix</keyword>
<comment type="subunit">
    <text evidence="7">Component of the Arp2/3 complex.</text>
</comment>
<name>A0A6G0SZC1_APHGL</name>
<dbReference type="AlphaFoldDB" id="A0A6G0SZC1"/>
<evidence type="ECO:0008006" key="11">
    <source>
        <dbReference type="Google" id="ProtNLM"/>
    </source>
</evidence>
<protein>
    <recommendedName>
        <fullName evidence="11">Arp2/3 complex 34 kDa subunit</fullName>
    </recommendedName>
</protein>
<dbReference type="GO" id="GO:0034314">
    <property type="term" value="P:Arp2/3 complex-mediated actin nucleation"/>
    <property type="evidence" value="ECO:0007669"/>
    <property type="project" value="InterPro"/>
</dbReference>
<keyword evidence="10" id="KW-1185">Reference proteome</keyword>
<comment type="caution">
    <text evidence="9">The sequence shown here is derived from an EMBL/GenBank/DDBJ whole genome shotgun (WGS) entry which is preliminary data.</text>
</comment>
<dbReference type="FunFam" id="3.30.1460.20:FF:000002">
    <property type="entry name" value="Arp2/3 complex 34 kDa subunit"/>
    <property type="match status" value="1"/>
</dbReference>
<evidence type="ECO:0000256" key="6">
    <source>
        <dbReference type="ARBA" id="ARBA00054835"/>
    </source>
</evidence>
<dbReference type="InterPro" id="IPR034666">
    <property type="entry name" value="ARPC2/4"/>
</dbReference>
<keyword evidence="3" id="KW-0963">Cytoplasm</keyword>
<keyword evidence="8" id="KW-0472">Membrane</keyword>
<gene>
    <name evidence="9" type="ORF">AGLY_016154</name>
</gene>
<keyword evidence="8" id="KW-0812">Transmembrane</keyword>
<evidence type="ECO:0000256" key="1">
    <source>
        <dbReference type="ARBA" id="ARBA00004245"/>
    </source>
</evidence>
<dbReference type="GO" id="GO:0030041">
    <property type="term" value="P:actin filament polymerization"/>
    <property type="evidence" value="ECO:0007669"/>
    <property type="project" value="InterPro"/>
</dbReference>
<keyword evidence="4" id="KW-0009">Actin-binding</keyword>
<evidence type="ECO:0000256" key="3">
    <source>
        <dbReference type="ARBA" id="ARBA00022490"/>
    </source>
</evidence>
<organism evidence="9 10">
    <name type="scientific">Aphis glycines</name>
    <name type="common">Soybean aphid</name>
    <dbReference type="NCBI Taxonomy" id="307491"/>
    <lineage>
        <taxon>Eukaryota</taxon>
        <taxon>Metazoa</taxon>
        <taxon>Ecdysozoa</taxon>
        <taxon>Arthropoda</taxon>
        <taxon>Hexapoda</taxon>
        <taxon>Insecta</taxon>
        <taxon>Pterygota</taxon>
        <taxon>Neoptera</taxon>
        <taxon>Paraneoptera</taxon>
        <taxon>Hemiptera</taxon>
        <taxon>Sternorrhyncha</taxon>
        <taxon>Aphidomorpha</taxon>
        <taxon>Aphidoidea</taxon>
        <taxon>Aphididae</taxon>
        <taxon>Aphidini</taxon>
        <taxon>Aphis</taxon>
        <taxon>Aphis</taxon>
    </lineage>
</organism>
<reference evidence="9 10" key="1">
    <citation type="submission" date="2019-08" db="EMBL/GenBank/DDBJ databases">
        <title>The genome of the soybean aphid Biotype 1, its phylome, world population structure and adaptation to the North American continent.</title>
        <authorList>
            <person name="Giordano R."/>
            <person name="Donthu R.K."/>
            <person name="Hernandez A.G."/>
            <person name="Wright C.L."/>
            <person name="Zimin A.V."/>
        </authorList>
    </citation>
    <scope>NUCLEOTIDE SEQUENCE [LARGE SCALE GENOMIC DNA]</scope>
    <source>
        <tissue evidence="9">Whole aphids</tissue>
    </source>
</reference>
<evidence type="ECO:0000313" key="9">
    <source>
        <dbReference type="EMBL" id="KAE9523602.1"/>
    </source>
</evidence>
<dbReference type="Pfam" id="PF04045">
    <property type="entry name" value="P34-Arc"/>
    <property type="match status" value="1"/>
</dbReference>
<evidence type="ECO:0000256" key="8">
    <source>
        <dbReference type="SAM" id="Phobius"/>
    </source>
</evidence>
<evidence type="ECO:0000256" key="7">
    <source>
        <dbReference type="ARBA" id="ARBA00065815"/>
    </source>
</evidence>
<sequence>MQNIPSRCPSKLPINGLAKTRSNFTALRARTYSLFVLLFVSLVSKIMILLETNNRVVEESISVRIKNALAGNKPENTNIFISDYAGVLFHISNLEGQKNQLRVSIALKFYAELQQHGATELLNRVYGSYVTEPESGFNFSLLVDLEKIPDDWESLVKKIGQFKRNCFASVFEKYFDFQEKGEEGHKRAVINYREDETMYVEAKADRVTVVFSTVFRDSDDIVLGKVFMQELREGRRASQTSPQVLFTHKEPPLELQDTNARVGDEVGYITFVLFPRHTNRAARENTINLIHMFRDYLHYHIKCTKAYIHSCMRAKTTDFIKVLNRARPESKKSNEKKTIRTELKIYFVSFHYVISFLILSHFIKLLNFQLKLKISDIPYKNKKDKYIVADHSFERTEKIFYLFKYSNITNHCFKFINMSSAKGFLLSSYSSLNGFLLSSYSILSSSSSNGFVFCCCIACTDNIGLSLGGVCTTGTTGLGVNTIGDDINFDLASWFSTVDRSSNKHRPKYSDISEKQSVAHLANDVIYIPISFNISSNIKGGNISSTIAVLNTNTHNFGSTCPYLLQHSIAPIIYIGRSKPSGTQFLQKTDLNLDCRSFSINCDKLPLVVKIYKDPHSGLEFRSLDKSPLNNAIQPSLNPMAINKRLSVAHNVVGFSDFGNFVVRIQIGINIIKLYSKGGGNSCQRITMNKEVTC</sequence>
<proteinExistence type="inferred from homology"/>
<evidence type="ECO:0000256" key="4">
    <source>
        <dbReference type="ARBA" id="ARBA00023203"/>
    </source>
</evidence>
<comment type="subcellular location">
    <subcellularLocation>
        <location evidence="1">Cytoplasm</location>
        <location evidence="1">Cytoskeleton</location>
    </subcellularLocation>
</comment>
<dbReference type="GO" id="GO:0051015">
    <property type="term" value="F:actin filament binding"/>
    <property type="evidence" value="ECO:0007669"/>
    <property type="project" value="TreeGrafter"/>
</dbReference>
<evidence type="ECO:0000313" key="10">
    <source>
        <dbReference type="Proteomes" id="UP000475862"/>
    </source>
</evidence>
<dbReference type="GO" id="GO:0005200">
    <property type="term" value="F:structural constituent of cytoskeleton"/>
    <property type="evidence" value="ECO:0007669"/>
    <property type="project" value="TreeGrafter"/>
</dbReference>
<accession>A0A6G0SZC1</accession>
<dbReference type="Proteomes" id="UP000475862">
    <property type="component" value="Unassembled WGS sequence"/>
</dbReference>
<keyword evidence="5" id="KW-0206">Cytoskeleton</keyword>
<dbReference type="SUPFAM" id="SSF69645">
    <property type="entry name" value="Arp2/3 complex subunits"/>
    <property type="match status" value="2"/>
</dbReference>
<evidence type="ECO:0000256" key="5">
    <source>
        <dbReference type="ARBA" id="ARBA00023212"/>
    </source>
</evidence>
<feature type="transmembrane region" description="Helical" evidence="8">
    <location>
        <begin position="32"/>
        <end position="50"/>
    </location>
</feature>
<dbReference type="PANTHER" id="PTHR12058:SF0">
    <property type="entry name" value="ACTIN-RELATED PROTEIN 2_3 COMPLEX SUBUNIT 2"/>
    <property type="match status" value="1"/>
</dbReference>
<dbReference type="Gene3D" id="3.30.1460.20">
    <property type="match status" value="2"/>
</dbReference>
<dbReference type="OrthoDB" id="148331at2759"/>
<dbReference type="InterPro" id="IPR007188">
    <property type="entry name" value="ARPC2"/>
</dbReference>
<comment type="function">
    <text evidence="6">Functions as actin-binding component of the Arp2/3 complex which is involved in regulation of actin polymerization and together with an activating nucleation-promoting factor (NPF) mediates the formation of branched actin networks. Seems to contact the mother actin filament.</text>
</comment>
<evidence type="ECO:0000256" key="2">
    <source>
        <dbReference type="ARBA" id="ARBA00007192"/>
    </source>
</evidence>
<comment type="similarity">
    <text evidence="2">Belongs to the ARPC2 family.</text>
</comment>
<dbReference type="GO" id="GO:0005885">
    <property type="term" value="C:Arp2/3 protein complex"/>
    <property type="evidence" value="ECO:0007669"/>
    <property type="project" value="InterPro"/>
</dbReference>
<dbReference type="EMBL" id="VYZN01000079">
    <property type="protein sequence ID" value="KAE9523602.1"/>
    <property type="molecule type" value="Genomic_DNA"/>
</dbReference>
<dbReference type="PANTHER" id="PTHR12058">
    <property type="entry name" value="ARP2/3 COMPLEX 34 KDA SUBUNIT"/>
    <property type="match status" value="1"/>
</dbReference>